<keyword evidence="1" id="KW-0812">Transmembrane</keyword>
<proteinExistence type="predicted"/>
<gene>
    <name evidence="2" type="ORF">CPT_Muldoon_121</name>
</gene>
<name>A0A5P8PHA8_9CAUD</name>
<dbReference type="Proteomes" id="UP000326777">
    <property type="component" value="Genome"/>
</dbReference>
<keyword evidence="1" id="KW-0472">Membrane</keyword>
<evidence type="ECO:0000256" key="1">
    <source>
        <dbReference type="SAM" id="Phobius"/>
    </source>
</evidence>
<accession>A0A5P8PHA8</accession>
<sequence length="98" mass="11048">MKWSRNMIFCAAWTALTVLLLLIAIISGYFAVQELVDGHSGPRAFVYILVASLTTVCTVGCSVHVPQAIGEFVQEHRSNKRAVKNKHDEFIKYCKDKY</sequence>
<feature type="transmembrane region" description="Helical" evidence="1">
    <location>
        <begin position="44"/>
        <end position="65"/>
    </location>
</feature>
<keyword evidence="3" id="KW-1185">Reference proteome</keyword>
<evidence type="ECO:0000313" key="3">
    <source>
        <dbReference type="Proteomes" id="UP000326777"/>
    </source>
</evidence>
<organism evidence="2 3">
    <name type="scientific">Serratia phage Muldoon</name>
    <dbReference type="NCBI Taxonomy" id="2601678"/>
    <lineage>
        <taxon>Viruses</taxon>
        <taxon>Duplodnaviria</taxon>
        <taxon>Heunggongvirae</taxon>
        <taxon>Uroviricota</taxon>
        <taxon>Caudoviricetes</taxon>
        <taxon>Muldoonvirus</taxon>
        <taxon>Muldoonvirus muldoon</taxon>
    </lineage>
</organism>
<protein>
    <submittedName>
        <fullName evidence="2">Putative holin or antiholin</fullName>
    </submittedName>
</protein>
<reference evidence="3" key="1">
    <citation type="submission" date="2019-06" db="EMBL/GenBank/DDBJ databases">
        <title>Complete genome sequence of Serratia marcescens phage Muldoon.</title>
        <authorList>
            <person name="Campbell S."/>
            <person name="Atkinson C."/>
            <person name="Moreland R."/>
            <person name="Liu M."/>
            <person name="Ramsey J."/>
            <person name="Leavitt J."/>
        </authorList>
    </citation>
    <scope>NUCLEOTIDE SEQUENCE [LARGE SCALE GENOMIC DNA]</scope>
</reference>
<evidence type="ECO:0000313" key="2">
    <source>
        <dbReference type="EMBL" id="QFR56076.1"/>
    </source>
</evidence>
<keyword evidence="1" id="KW-1133">Transmembrane helix</keyword>
<dbReference type="EMBL" id="MN095771">
    <property type="protein sequence ID" value="QFR56076.1"/>
    <property type="molecule type" value="Genomic_DNA"/>
</dbReference>
<feature type="transmembrane region" description="Helical" evidence="1">
    <location>
        <begin position="7"/>
        <end position="32"/>
    </location>
</feature>